<evidence type="ECO:0008006" key="3">
    <source>
        <dbReference type="Google" id="ProtNLM"/>
    </source>
</evidence>
<keyword evidence="2" id="KW-1185">Reference proteome</keyword>
<accession>A0A2H9U0Y5</accession>
<dbReference type="Proteomes" id="UP000235861">
    <property type="component" value="Unassembled WGS sequence"/>
</dbReference>
<comment type="caution">
    <text evidence="1">The sequence shown here is derived from an EMBL/GenBank/DDBJ whole genome shotgun (WGS) entry which is preliminary data.</text>
</comment>
<protein>
    <recommendedName>
        <fullName evidence="3">N-acetyltransferase</fullName>
    </recommendedName>
</protein>
<evidence type="ECO:0000313" key="2">
    <source>
        <dbReference type="Proteomes" id="UP000235861"/>
    </source>
</evidence>
<reference evidence="1 2" key="1">
    <citation type="submission" date="2017-11" db="EMBL/GenBank/DDBJ databases">
        <title>Draft genome sequence of environmental isolate Aeromonas cavernicola sp. nov. MDC 2508.</title>
        <authorList>
            <person name="Colston S.M."/>
            <person name="Navarro A."/>
            <person name="Martinez-Murcia A.J."/>
            <person name="Graf J."/>
        </authorList>
    </citation>
    <scope>NUCLEOTIDE SEQUENCE [LARGE SCALE GENOMIC DNA]</scope>
    <source>
        <strain evidence="1 2">MDC 2508</strain>
    </source>
</reference>
<proteinExistence type="predicted"/>
<dbReference type="Gene3D" id="3.40.630.30">
    <property type="match status" value="1"/>
</dbReference>
<organism evidence="1 2">
    <name type="scientific">Aeromonas cavernicola</name>
    <dbReference type="NCBI Taxonomy" id="1006623"/>
    <lineage>
        <taxon>Bacteria</taxon>
        <taxon>Pseudomonadati</taxon>
        <taxon>Pseudomonadota</taxon>
        <taxon>Gammaproteobacteria</taxon>
        <taxon>Aeromonadales</taxon>
        <taxon>Aeromonadaceae</taxon>
        <taxon>Aeromonas</taxon>
    </lineage>
</organism>
<sequence length="136" mass="15415">MWQVYSEQQQIVTNVAYSGQCILFAEYANELIGALSINMDMTHQLQAEMMGFTIPNKNPTTAEVLVLFSTKTMVGRDLVVAKLIESAQTILHQHGIKHLWATCRKKHLRGYLSLGFSNRNTVIFNGEERFLLALNL</sequence>
<name>A0A2H9U0Y5_9GAMM</name>
<dbReference type="EMBL" id="PGGC01000184">
    <property type="protein sequence ID" value="PJG57674.1"/>
    <property type="molecule type" value="Genomic_DNA"/>
</dbReference>
<dbReference type="SUPFAM" id="SSF55729">
    <property type="entry name" value="Acyl-CoA N-acyltransferases (Nat)"/>
    <property type="match status" value="1"/>
</dbReference>
<gene>
    <name evidence="1" type="ORF">CUC53_16710</name>
</gene>
<dbReference type="AlphaFoldDB" id="A0A2H9U0Y5"/>
<dbReference type="InterPro" id="IPR016181">
    <property type="entry name" value="Acyl_CoA_acyltransferase"/>
</dbReference>
<evidence type="ECO:0000313" key="1">
    <source>
        <dbReference type="EMBL" id="PJG57674.1"/>
    </source>
</evidence>